<reference evidence="1 2" key="1">
    <citation type="journal article" date="2014" name="Agronomy (Basel)">
        <title>A Draft Genome Sequence for Ensete ventricosum, the Drought-Tolerant Tree Against Hunger.</title>
        <authorList>
            <person name="Harrison J."/>
            <person name="Moore K.A."/>
            <person name="Paszkiewicz K."/>
            <person name="Jones T."/>
            <person name="Grant M."/>
            <person name="Ambacheew D."/>
            <person name="Muzemil S."/>
            <person name="Studholme D.J."/>
        </authorList>
    </citation>
    <scope>NUCLEOTIDE SEQUENCE [LARGE SCALE GENOMIC DNA]</scope>
</reference>
<organism evidence="1 2">
    <name type="scientific">Ensete ventricosum</name>
    <name type="common">Abyssinian banana</name>
    <name type="synonym">Musa ensete</name>
    <dbReference type="NCBI Taxonomy" id="4639"/>
    <lineage>
        <taxon>Eukaryota</taxon>
        <taxon>Viridiplantae</taxon>
        <taxon>Streptophyta</taxon>
        <taxon>Embryophyta</taxon>
        <taxon>Tracheophyta</taxon>
        <taxon>Spermatophyta</taxon>
        <taxon>Magnoliopsida</taxon>
        <taxon>Liliopsida</taxon>
        <taxon>Zingiberales</taxon>
        <taxon>Musaceae</taxon>
        <taxon>Ensete</taxon>
    </lineage>
</organism>
<evidence type="ECO:0000313" key="2">
    <source>
        <dbReference type="Proteomes" id="UP000287651"/>
    </source>
</evidence>
<gene>
    <name evidence="1" type="ORF">B296_00016927</name>
</gene>
<dbReference type="AlphaFoldDB" id="A0A427A2X3"/>
<evidence type="ECO:0000313" key="1">
    <source>
        <dbReference type="EMBL" id="RRT70595.1"/>
    </source>
</evidence>
<feature type="non-terminal residue" evidence="1">
    <location>
        <position position="1"/>
    </location>
</feature>
<sequence length="52" mass="5847">DTVANSLGVHRELAEGIRSLPGWRKGVHRKKTETYQKIIRGSQKACQELGRS</sequence>
<dbReference type="Proteomes" id="UP000287651">
    <property type="component" value="Unassembled WGS sequence"/>
</dbReference>
<comment type="caution">
    <text evidence="1">The sequence shown here is derived from an EMBL/GenBank/DDBJ whole genome shotgun (WGS) entry which is preliminary data.</text>
</comment>
<proteinExistence type="predicted"/>
<protein>
    <submittedName>
        <fullName evidence="1">Uncharacterized protein</fullName>
    </submittedName>
</protein>
<dbReference type="EMBL" id="AMZH03003959">
    <property type="protein sequence ID" value="RRT70595.1"/>
    <property type="molecule type" value="Genomic_DNA"/>
</dbReference>
<accession>A0A427A2X3</accession>
<name>A0A427A2X3_ENSVE</name>